<sequence length="171" mass="19595">MSLKPPVSDQDHIQGNKDAIIELVEYGDYQCPYCGDFYYVVKALQQHFGDNLKFVFRNFPLEMHPDALHAAIASEIAAKYDQFWSMHDKLYEHQNALSDTHLIAYAQQLGIDKQDFESDFSHKQITSKIDSDIESGLRSGVNGTPSVYINGQKYNGDYEFDALRDYLTKLL</sequence>
<proteinExistence type="inferred from homology"/>
<evidence type="ECO:0000313" key="3">
    <source>
        <dbReference type="EMBL" id="GAA5105362.1"/>
    </source>
</evidence>
<gene>
    <name evidence="3" type="ORF">GCM10023211_04080</name>
</gene>
<dbReference type="InterPro" id="IPR013766">
    <property type="entry name" value="Thioredoxin_domain"/>
</dbReference>
<dbReference type="Pfam" id="PF13462">
    <property type="entry name" value="Thioredoxin_4"/>
    <property type="match status" value="1"/>
</dbReference>
<accession>A0ABP9N2V0</accession>
<comment type="similarity">
    <text evidence="1">Belongs to the thioredoxin family. DsbA subfamily.</text>
</comment>
<comment type="caution">
    <text evidence="3">The sequence shown here is derived from an EMBL/GenBank/DDBJ whole genome shotgun (WGS) entry which is preliminary data.</text>
</comment>
<dbReference type="SUPFAM" id="SSF52833">
    <property type="entry name" value="Thioredoxin-like"/>
    <property type="match status" value="1"/>
</dbReference>
<dbReference type="InterPro" id="IPR036249">
    <property type="entry name" value="Thioredoxin-like_sf"/>
</dbReference>
<reference evidence="4" key="1">
    <citation type="journal article" date="2019" name="Int. J. Syst. Evol. Microbiol.">
        <title>The Global Catalogue of Microorganisms (GCM) 10K type strain sequencing project: providing services to taxonomists for standard genome sequencing and annotation.</title>
        <authorList>
            <consortium name="The Broad Institute Genomics Platform"/>
            <consortium name="The Broad Institute Genome Sequencing Center for Infectious Disease"/>
            <person name="Wu L."/>
            <person name="Ma J."/>
        </authorList>
    </citation>
    <scope>NUCLEOTIDE SEQUENCE [LARGE SCALE GENOMIC DNA]</scope>
    <source>
        <strain evidence="4">JCM 18050</strain>
    </source>
</reference>
<dbReference type="PROSITE" id="PS51352">
    <property type="entry name" value="THIOREDOXIN_2"/>
    <property type="match status" value="1"/>
</dbReference>
<evidence type="ECO:0000259" key="2">
    <source>
        <dbReference type="PROSITE" id="PS51352"/>
    </source>
</evidence>
<organism evidence="3 4">
    <name type="scientific">Orbus sasakiae</name>
    <dbReference type="NCBI Taxonomy" id="1078475"/>
    <lineage>
        <taxon>Bacteria</taxon>
        <taxon>Pseudomonadati</taxon>
        <taxon>Pseudomonadota</taxon>
        <taxon>Gammaproteobacteria</taxon>
        <taxon>Orbales</taxon>
        <taxon>Orbaceae</taxon>
        <taxon>Orbus</taxon>
    </lineage>
</organism>
<dbReference type="PANTHER" id="PTHR13887">
    <property type="entry name" value="GLUTATHIONE S-TRANSFERASE KAPPA"/>
    <property type="match status" value="1"/>
</dbReference>
<evidence type="ECO:0000313" key="4">
    <source>
        <dbReference type="Proteomes" id="UP001500171"/>
    </source>
</evidence>
<keyword evidence="4" id="KW-1185">Reference proteome</keyword>
<dbReference type="PANTHER" id="PTHR13887:SF55">
    <property type="entry name" value="SLR0313 PROTEIN"/>
    <property type="match status" value="1"/>
</dbReference>
<dbReference type="InterPro" id="IPR012336">
    <property type="entry name" value="Thioredoxin-like_fold"/>
</dbReference>
<protein>
    <submittedName>
        <fullName evidence="3">DsbA family protein</fullName>
    </submittedName>
</protein>
<dbReference type="Proteomes" id="UP001500171">
    <property type="component" value="Unassembled WGS sequence"/>
</dbReference>
<evidence type="ECO:0000256" key="1">
    <source>
        <dbReference type="ARBA" id="ARBA00005791"/>
    </source>
</evidence>
<name>A0ABP9N2V0_9GAMM</name>
<dbReference type="EMBL" id="BAABHY010000001">
    <property type="protein sequence ID" value="GAA5105362.1"/>
    <property type="molecule type" value="Genomic_DNA"/>
</dbReference>
<feature type="domain" description="Thioredoxin" evidence="2">
    <location>
        <begin position="1"/>
        <end position="171"/>
    </location>
</feature>
<dbReference type="Gene3D" id="3.40.30.10">
    <property type="entry name" value="Glutaredoxin"/>
    <property type="match status" value="1"/>
</dbReference>
<dbReference type="RefSeq" id="WP_345488303.1">
    <property type="nucleotide sequence ID" value="NZ_BAABHY010000001.1"/>
</dbReference>